<dbReference type="InterPro" id="IPR000182">
    <property type="entry name" value="GNAT_dom"/>
</dbReference>
<dbReference type="PANTHER" id="PTHR10545:SF29">
    <property type="entry name" value="GH14572P-RELATED"/>
    <property type="match status" value="1"/>
</dbReference>
<keyword evidence="3" id="KW-0012">Acyltransferase</keyword>
<accession>A0A4Q8QAH3</accession>
<evidence type="ECO:0000259" key="4">
    <source>
        <dbReference type="PROSITE" id="PS51186"/>
    </source>
</evidence>
<dbReference type="CDD" id="cd04301">
    <property type="entry name" value="NAT_SF"/>
    <property type="match status" value="1"/>
</dbReference>
<feature type="domain" description="N-acetyltransferase" evidence="4">
    <location>
        <begin position="3"/>
        <end position="157"/>
    </location>
</feature>
<name>A0A4Q8QAH3_9FLAO</name>
<sequence length="169" mass="19524">MDFTIRDARKEDMEQVIGLVRELADYEKEPHEVEVTSEDLVRDGFGKNPLFHCFVAEYANQVMGIALVYPRYSTWKGPVIHLEDLIITEKARGEGLGTALLNEVVRYGYALGVKRICWEVLDWNDPAISFYESKGARVMRDWDVVQLDEKGIEKYIDKINSEERLHEGI</sequence>
<dbReference type="SUPFAM" id="SSF55729">
    <property type="entry name" value="Acyl-CoA N-acyltransferases (Nat)"/>
    <property type="match status" value="1"/>
</dbReference>
<dbReference type="PROSITE" id="PS51186">
    <property type="entry name" value="GNAT"/>
    <property type="match status" value="1"/>
</dbReference>
<evidence type="ECO:0000313" key="5">
    <source>
        <dbReference type="EMBL" id="TAI47241.1"/>
    </source>
</evidence>
<comment type="similarity">
    <text evidence="1">Belongs to the acetyltransferase family.</text>
</comment>
<dbReference type="Proteomes" id="UP000291981">
    <property type="component" value="Unassembled WGS sequence"/>
</dbReference>
<evidence type="ECO:0000256" key="2">
    <source>
        <dbReference type="ARBA" id="ARBA00022679"/>
    </source>
</evidence>
<keyword evidence="6" id="KW-1185">Reference proteome</keyword>
<dbReference type="EMBL" id="SGIU01000002">
    <property type="protein sequence ID" value="TAI47241.1"/>
    <property type="molecule type" value="Genomic_DNA"/>
</dbReference>
<evidence type="ECO:0000256" key="3">
    <source>
        <dbReference type="ARBA" id="ARBA00023315"/>
    </source>
</evidence>
<dbReference type="RefSeq" id="WP_130613872.1">
    <property type="nucleotide sequence ID" value="NZ_SGIU01000002.1"/>
</dbReference>
<dbReference type="OrthoDB" id="9805924at2"/>
<dbReference type="AlphaFoldDB" id="A0A4Q8QAH3"/>
<dbReference type="InterPro" id="IPR051016">
    <property type="entry name" value="Diverse_Substrate_AcTransf"/>
</dbReference>
<keyword evidence="2 5" id="KW-0808">Transferase</keyword>
<reference evidence="5 6" key="1">
    <citation type="submission" date="2019-02" db="EMBL/GenBank/DDBJ databases">
        <title>Draft genome sequence of Muricauda sp. 176CP4-71.</title>
        <authorList>
            <person name="Park J.-S."/>
        </authorList>
    </citation>
    <scope>NUCLEOTIDE SEQUENCE [LARGE SCALE GENOMIC DNA]</scope>
    <source>
        <strain evidence="5 6">176CP4-71</strain>
    </source>
</reference>
<proteinExistence type="inferred from homology"/>
<dbReference type="GO" id="GO:0008080">
    <property type="term" value="F:N-acetyltransferase activity"/>
    <property type="evidence" value="ECO:0007669"/>
    <property type="project" value="TreeGrafter"/>
</dbReference>
<dbReference type="FunFam" id="3.40.630.30:FF:000064">
    <property type="entry name" value="GNAT family acetyltransferase"/>
    <property type="match status" value="1"/>
</dbReference>
<evidence type="ECO:0000256" key="1">
    <source>
        <dbReference type="ARBA" id="ARBA00008694"/>
    </source>
</evidence>
<evidence type="ECO:0000313" key="6">
    <source>
        <dbReference type="Proteomes" id="UP000291981"/>
    </source>
</evidence>
<comment type="caution">
    <text evidence="5">The sequence shown here is derived from an EMBL/GenBank/DDBJ whole genome shotgun (WGS) entry which is preliminary data.</text>
</comment>
<protein>
    <submittedName>
        <fullName evidence="5">GNAT family N-acetyltransferase</fullName>
    </submittedName>
</protein>
<dbReference type="Pfam" id="PF00583">
    <property type="entry name" value="Acetyltransf_1"/>
    <property type="match status" value="1"/>
</dbReference>
<organism evidence="5 6">
    <name type="scientific">Flagellimonas allohymeniacidonis</name>
    <dbReference type="NCBI Taxonomy" id="2517819"/>
    <lineage>
        <taxon>Bacteria</taxon>
        <taxon>Pseudomonadati</taxon>
        <taxon>Bacteroidota</taxon>
        <taxon>Flavobacteriia</taxon>
        <taxon>Flavobacteriales</taxon>
        <taxon>Flavobacteriaceae</taxon>
        <taxon>Flagellimonas</taxon>
    </lineage>
</organism>
<dbReference type="Gene3D" id="3.40.630.30">
    <property type="match status" value="1"/>
</dbReference>
<gene>
    <name evidence="5" type="ORF">EW142_11195</name>
</gene>
<dbReference type="InterPro" id="IPR016181">
    <property type="entry name" value="Acyl_CoA_acyltransferase"/>
</dbReference>
<dbReference type="PANTHER" id="PTHR10545">
    <property type="entry name" value="DIAMINE N-ACETYLTRANSFERASE"/>
    <property type="match status" value="1"/>
</dbReference>